<dbReference type="AlphaFoldDB" id="A0A382YX75"/>
<gene>
    <name evidence="1" type="ORF">METZ01_LOCUS440698</name>
</gene>
<organism evidence="1">
    <name type="scientific">marine metagenome</name>
    <dbReference type="NCBI Taxonomy" id="408172"/>
    <lineage>
        <taxon>unclassified sequences</taxon>
        <taxon>metagenomes</taxon>
        <taxon>ecological metagenomes</taxon>
    </lineage>
</organism>
<protein>
    <recommendedName>
        <fullName evidence="2">Beta-lactamase-related domain-containing protein</fullName>
    </recommendedName>
</protein>
<feature type="non-terminal residue" evidence="1">
    <location>
        <position position="1"/>
    </location>
</feature>
<evidence type="ECO:0008006" key="2">
    <source>
        <dbReference type="Google" id="ProtNLM"/>
    </source>
</evidence>
<proteinExistence type="predicted"/>
<accession>A0A382YX75</accession>
<dbReference type="EMBL" id="UINC01179249">
    <property type="protein sequence ID" value="SVD87844.1"/>
    <property type="molecule type" value="Genomic_DNA"/>
</dbReference>
<dbReference type="Gene3D" id="3.40.710.10">
    <property type="entry name" value="DD-peptidase/beta-lactamase superfamily"/>
    <property type="match status" value="1"/>
</dbReference>
<evidence type="ECO:0000313" key="1">
    <source>
        <dbReference type="EMBL" id="SVD87844.1"/>
    </source>
</evidence>
<dbReference type="InterPro" id="IPR012338">
    <property type="entry name" value="Beta-lactam/transpept-like"/>
</dbReference>
<name>A0A382YX75_9ZZZZ</name>
<sequence length="125" mass="14020">LTYCCLDGIPRDFARFGLLYSREGQWDGSTIVSKEWVDTSTAPALSNIYGYYWWPTGDGFTAIGLHDQIVAVFPADDLIVLRFGRYTRLGDGSTVRTGNNSHSTVEPENFDTSTFLNLIYTAFED</sequence>
<dbReference type="SUPFAM" id="SSF56601">
    <property type="entry name" value="beta-lactamase/transpeptidase-like"/>
    <property type="match status" value="1"/>
</dbReference>
<reference evidence="1" key="1">
    <citation type="submission" date="2018-05" db="EMBL/GenBank/DDBJ databases">
        <authorList>
            <person name="Lanie J.A."/>
            <person name="Ng W.-L."/>
            <person name="Kazmierczak K.M."/>
            <person name="Andrzejewski T.M."/>
            <person name="Davidsen T.M."/>
            <person name="Wayne K.J."/>
            <person name="Tettelin H."/>
            <person name="Glass J.I."/>
            <person name="Rusch D."/>
            <person name="Podicherti R."/>
            <person name="Tsui H.-C.T."/>
            <person name="Winkler M.E."/>
        </authorList>
    </citation>
    <scope>NUCLEOTIDE SEQUENCE</scope>
</reference>